<feature type="domain" description="Deoxyribonuclease NucA/NucB" evidence="2">
    <location>
        <begin position="384"/>
        <end position="469"/>
    </location>
</feature>
<proteinExistence type="predicted"/>
<protein>
    <submittedName>
        <fullName evidence="3">NucA/NucB deoxyribonuclease domain-containing protein</fullName>
    </submittedName>
</protein>
<gene>
    <name evidence="3" type="ORF">ACFQVC_21745</name>
</gene>
<evidence type="ECO:0000259" key="2">
    <source>
        <dbReference type="Pfam" id="PF14040"/>
    </source>
</evidence>
<evidence type="ECO:0000256" key="1">
    <source>
        <dbReference type="SAM" id="MobiDB-lite"/>
    </source>
</evidence>
<accession>A0ABW2JMB5</accession>
<dbReference type="InterPro" id="IPR029476">
    <property type="entry name" value="DNase_NucA_NucB"/>
</dbReference>
<feature type="region of interest" description="Disordered" evidence="1">
    <location>
        <begin position="58"/>
        <end position="96"/>
    </location>
</feature>
<sequence length="473" mass="50946">MLLGVLALPAQAADAPAAPGQATSLKPGDAYVISDPELIANPQKITDILERDGDLDALGIKPTSGPSAQPGQQAKDASGRSYTVPSQRFPRGRKPADQEQYIDGVAECAGNDASSNDGGWIKNRYSYCQRHLIAIPAIDCGLWPPGCYNKGWFISRNTMIGQGKIGGWIGSDQWRYAEFDLDVDVWANTGDFNKSGATMKAELECEGTWAEGSGSAEDACDNGVYEGRTDSPSDWNRDGKTKFDLVSIAPKSPGAAAGEQIANGDFRPKYTFQIPGYGQFLPTDGEEGKLRFDSAWYMNSKLGSVFSDTTPALRYDVSDTSDPTAPGEAYHGVSAAASHIADARANPDSTLPPKDGKQLPGAEPTDPLHRLPGEASDAHRSRIDDNRSVVSAYCRSGEVPGGPGQGLDCDEYPFASTYEGAARFMYDGAQYERNYSVRYIDATENQEAGRRLNAWYNNDRILDKDAFVIATGD</sequence>
<feature type="region of interest" description="Disordered" evidence="1">
    <location>
        <begin position="344"/>
        <end position="382"/>
    </location>
</feature>
<comment type="caution">
    <text evidence="3">The sequence shown here is derived from an EMBL/GenBank/DDBJ whole genome shotgun (WGS) entry which is preliminary data.</text>
</comment>
<feature type="compositionally biased region" description="Basic and acidic residues" evidence="1">
    <location>
        <begin position="366"/>
        <end position="382"/>
    </location>
</feature>
<dbReference type="Proteomes" id="UP001596523">
    <property type="component" value="Unassembled WGS sequence"/>
</dbReference>
<dbReference type="Pfam" id="PF14040">
    <property type="entry name" value="DNase_NucA_NucB"/>
    <property type="match status" value="1"/>
</dbReference>
<evidence type="ECO:0000313" key="4">
    <source>
        <dbReference type="Proteomes" id="UP001596523"/>
    </source>
</evidence>
<dbReference type="RefSeq" id="WP_381832660.1">
    <property type="nucleotide sequence ID" value="NZ_JBHTCF010000009.1"/>
</dbReference>
<dbReference type="EMBL" id="JBHTCF010000009">
    <property type="protein sequence ID" value="MFC7306842.1"/>
    <property type="molecule type" value="Genomic_DNA"/>
</dbReference>
<organism evidence="3 4">
    <name type="scientific">Streptomyces monticola</name>
    <dbReference type="NCBI Taxonomy" id="2666263"/>
    <lineage>
        <taxon>Bacteria</taxon>
        <taxon>Bacillati</taxon>
        <taxon>Actinomycetota</taxon>
        <taxon>Actinomycetes</taxon>
        <taxon>Kitasatosporales</taxon>
        <taxon>Streptomycetaceae</taxon>
        <taxon>Streptomyces</taxon>
    </lineage>
</organism>
<evidence type="ECO:0000313" key="3">
    <source>
        <dbReference type="EMBL" id="MFC7306842.1"/>
    </source>
</evidence>
<reference evidence="4" key="1">
    <citation type="journal article" date="2019" name="Int. J. Syst. Evol. Microbiol.">
        <title>The Global Catalogue of Microorganisms (GCM) 10K type strain sequencing project: providing services to taxonomists for standard genome sequencing and annotation.</title>
        <authorList>
            <consortium name="The Broad Institute Genomics Platform"/>
            <consortium name="The Broad Institute Genome Sequencing Center for Infectious Disease"/>
            <person name="Wu L."/>
            <person name="Ma J."/>
        </authorList>
    </citation>
    <scope>NUCLEOTIDE SEQUENCE [LARGE SCALE GENOMIC DNA]</scope>
    <source>
        <strain evidence="4">SYNS20</strain>
    </source>
</reference>
<keyword evidence="4" id="KW-1185">Reference proteome</keyword>
<name>A0ABW2JMB5_9ACTN</name>